<dbReference type="SUPFAM" id="SSF51182">
    <property type="entry name" value="RmlC-like cupins"/>
    <property type="match status" value="1"/>
</dbReference>
<name>A0A0E9N514_9BACT</name>
<reference evidence="7 8" key="1">
    <citation type="submission" date="2015-04" db="EMBL/GenBank/DDBJ databases">
        <title>Whole genome shotgun sequence of Flavihumibacter petaseus NBRC 106054.</title>
        <authorList>
            <person name="Miyazawa S."/>
            <person name="Hosoyama A."/>
            <person name="Hashimoto M."/>
            <person name="Noguchi M."/>
            <person name="Tsuchikane K."/>
            <person name="Ohji S."/>
            <person name="Yamazoe A."/>
            <person name="Ichikawa N."/>
            <person name="Kimura A."/>
            <person name="Fujita N."/>
        </authorList>
    </citation>
    <scope>NUCLEOTIDE SEQUENCE [LARGE SCALE GENOMIC DNA]</scope>
    <source>
        <strain evidence="7 8">NBRC 106054</strain>
    </source>
</reference>
<dbReference type="STRING" id="1220578.FPE01S_04_00340"/>
<dbReference type="PANTHER" id="PTHR38461:SF1">
    <property type="entry name" value="4-DEOXY-L-THREO-5-HEXOSULOSE-URONATE KETOL-ISOMERASE"/>
    <property type="match status" value="1"/>
</dbReference>
<evidence type="ECO:0000256" key="5">
    <source>
        <dbReference type="ARBA" id="ARBA00023235"/>
    </source>
</evidence>
<dbReference type="GO" id="GO:0045490">
    <property type="term" value="P:pectin catabolic process"/>
    <property type="evidence" value="ECO:0007669"/>
    <property type="project" value="UniProtKB-UniRule"/>
</dbReference>
<feature type="binding site" evidence="6">
    <location>
        <position position="187"/>
    </location>
    <ligand>
        <name>Zn(2+)</name>
        <dbReference type="ChEBI" id="CHEBI:29105"/>
    </ligand>
</feature>
<comment type="function">
    <text evidence="6">Catalyzes the isomerization of 5-dehydro-4-deoxy-D-glucuronate to 3-deoxy-D-glycero-2,5-hexodiulosonate.</text>
</comment>
<dbReference type="InterPro" id="IPR027449">
    <property type="entry name" value="KduI_N"/>
</dbReference>
<evidence type="ECO:0000313" key="8">
    <source>
        <dbReference type="Proteomes" id="UP000033121"/>
    </source>
</evidence>
<feature type="binding site" evidence="6">
    <location>
        <position position="180"/>
    </location>
    <ligand>
        <name>Zn(2+)</name>
        <dbReference type="ChEBI" id="CHEBI:29105"/>
    </ligand>
</feature>
<dbReference type="InterPro" id="IPR021120">
    <property type="entry name" value="KduI/IolB_isomerase"/>
</dbReference>
<dbReference type="Gene3D" id="2.60.120.10">
    <property type="entry name" value="Jelly Rolls"/>
    <property type="match status" value="1"/>
</dbReference>
<sequence length="262" mass="29244">MNTQALRTNFLVQDLMRDNAIALVYSHYDRVIVGGTKPGTQPITLPNEPELRASYFLERRELGVINVGGRGQVVADGQTYVLNKLDCLYIGKGVQSVSFASTDPQQPACFYLLSASAHQAYPTTLLKKEEAARSSMGSQETANQRTIYKYIHAEGIQSAQLVMGLTILEKGSVWNTMPAHTHTRRMEAYFYFDIPDSQRVFHLMGEPQQTRHIVVNNHEAIISPPWSIHSGCGTSSYGFIWGMAGENYTYTDMDAVSLNELL</sequence>
<dbReference type="Gene3D" id="2.60.120.520">
    <property type="entry name" value="pectin degrading enzyme 5-keto 4- deoxyuronate isomerase, domain 1"/>
    <property type="match status" value="1"/>
</dbReference>
<feature type="binding site" evidence="6">
    <location>
        <position position="182"/>
    </location>
    <ligand>
        <name>Zn(2+)</name>
        <dbReference type="ChEBI" id="CHEBI:29105"/>
    </ligand>
</feature>
<dbReference type="GO" id="GO:0008270">
    <property type="term" value="F:zinc ion binding"/>
    <property type="evidence" value="ECO:0007669"/>
    <property type="project" value="UniProtKB-UniRule"/>
</dbReference>
<dbReference type="Pfam" id="PF04962">
    <property type="entry name" value="KduI"/>
    <property type="match status" value="1"/>
</dbReference>
<gene>
    <name evidence="6 7" type="primary">kduI</name>
    <name evidence="7" type="ORF">FPE01S_04_00340</name>
</gene>
<dbReference type="UniPathway" id="UPA00545">
    <property type="reaction ID" value="UER00826"/>
</dbReference>
<evidence type="ECO:0000256" key="4">
    <source>
        <dbReference type="ARBA" id="ARBA00022833"/>
    </source>
</evidence>
<dbReference type="GO" id="GO:0008697">
    <property type="term" value="F:4-deoxy-L-threo-5-hexosulose-uronate ketol-isomerase activity"/>
    <property type="evidence" value="ECO:0007669"/>
    <property type="project" value="UniProtKB-UniRule"/>
</dbReference>
<keyword evidence="5 6" id="KW-0413">Isomerase</keyword>
<evidence type="ECO:0000256" key="6">
    <source>
        <dbReference type="HAMAP-Rule" id="MF_00687"/>
    </source>
</evidence>
<keyword evidence="4 6" id="KW-0862">Zinc</keyword>
<comment type="catalytic activity">
    <reaction evidence="1 6">
        <text>5-dehydro-4-deoxy-D-glucuronate = 3-deoxy-D-glycero-2,5-hexodiulosonate</text>
        <dbReference type="Rhea" id="RHEA:23896"/>
        <dbReference type="ChEBI" id="CHEBI:17117"/>
        <dbReference type="ChEBI" id="CHEBI:29071"/>
        <dbReference type="EC" id="5.3.1.17"/>
    </reaction>
</comment>
<dbReference type="PANTHER" id="PTHR38461">
    <property type="entry name" value="4-DEOXY-L-THREO-5-HEXOSULOSE-URONATE KETOL-ISOMERASE"/>
    <property type="match status" value="1"/>
</dbReference>
<dbReference type="InterPro" id="IPR007045">
    <property type="entry name" value="KduI"/>
</dbReference>
<dbReference type="InterPro" id="IPR011051">
    <property type="entry name" value="RmlC_Cupin_sf"/>
</dbReference>
<comment type="similarity">
    <text evidence="2 6">Belongs to the KduI family.</text>
</comment>
<protein>
    <recommendedName>
        <fullName evidence="6">4-deoxy-L-threo-5-hexosulose-uronate ketol-isomerase</fullName>
        <ecNumber evidence="6">5.3.1.17</ecNumber>
    </recommendedName>
    <alternativeName>
        <fullName evidence="6">5-keto-4-deoxyuronate isomerase</fullName>
    </alternativeName>
    <alternativeName>
        <fullName evidence="6">DKI isomerase</fullName>
    </alternativeName>
</protein>
<dbReference type="CDD" id="cd20294">
    <property type="entry name" value="cupin_KduI_N"/>
    <property type="match status" value="1"/>
</dbReference>
<dbReference type="EMBL" id="BBWV01000004">
    <property type="protein sequence ID" value="GAO44791.1"/>
    <property type="molecule type" value="Genomic_DNA"/>
</dbReference>
<dbReference type="PIRSF" id="PIRSF006625">
    <property type="entry name" value="KduI"/>
    <property type="match status" value="1"/>
</dbReference>
<evidence type="ECO:0000256" key="1">
    <source>
        <dbReference type="ARBA" id="ARBA00000552"/>
    </source>
</evidence>
<dbReference type="Proteomes" id="UP000033121">
    <property type="component" value="Unassembled WGS sequence"/>
</dbReference>
<evidence type="ECO:0000256" key="3">
    <source>
        <dbReference type="ARBA" id="ARBA00022723"/>
    </source>
</evidence>
<evidence type="ECO:0000313" key="7">
    <source>
        <dbReference type="EMBL" id="GAO44791.1"/>
    </source>
</evidence>
<dbReference type="NCBIfam" id="NF002091">
    <property type="entry name" value="PRK00924.1"/>
    <property type="match status" value="1"/>
</dbReference>
<proteinExistence type="inferred from homology"/>
<accession>A0A0E9N514</accession>
<dbReference type="EC" id="5.3.1.17" evidence="6"/>
<dbReference type="GO" id="GO:0019698">
    <property type="term" value="P:D-galacturonate catabolic process"/>
    <property type="evidence" value="ECO:0007669"/>
    <property type="project" value="TreeGrafter"/>
</dbReference>
<evidence type="ECO:0000256" key="2">
    <source>
        <dbReference type="ARBA" id="ARBA00008086"/>
    </source>
</evidence>
<dbReference type="HAMAP" id="MF_00687">
    <property type="entry name" value="KduI"/>
    <property type="match status" value="1"/>
</dbReference>
<comment type="cofactor">
    <cofactor evidence="6">
        <name>Zn(2+)</name>
        <dbReference type="ChEBI" id="CHEBI:29105"/>
    </cofactor>
    <text evidence="6">Binds 1 zinc ion per subunit.</text>
</comment>
<dbReference type="CDD" id="cd20491">
    <property type="entry name" value="cupin_KduI_C"/>
    <property type="match status" value="1"/>
</dbReference>
<organism evidence="7 8">
    <name type="scientific">Flavihumibacter petaseus NBRC 106054</name>
    <dbReference type="NCBI Taxonomy" id="1220578"/>
    <lineage>
        <taxon>Bacteria</taxon>
        <taxon>Pseudomonadati</taxon>
        <taxon>Bacteroidota</taxon>
        <taxon>Chitinophagia</taxon>
        <taxon>Chitinophagales</taxon>
        <taxon>Chitinophagaceae</taxon>
        <taxon>Flavihumibacter</taxon>
    </lineage>
</organism>
<dbReference type="AlphaFoldDB" id="A0A0E9N514"/>
<feature type="binding site" evidence="6">
    <location>
        <position position="229"/>
    </location>
    <ligand>
        <name>Zn(2+)</name>
        <dbReference type="ChEBI" id="CHEBI:29105"/>
    </ligand>
</feature>
<dbReference type="InterPro" id="IPR014710">
    <property type="entry name" value="RmlC-like_jellyroll"/>
</dbReference>
<dbReference type="GO" id="GO:0042840">
    <property type="term" value="P:D-glucuronate catabolic process"/>
    <property type="evidence" value="ECO:0007669"/>
    <property type="project" value="TreeGrafter"/>
</dbReference>
<comment type="pathway">
    <text evidence="6">Glycan metabolism; pectin degradation; 2-dehydro-3-deoxy-D-gluconate from pectin: step 4/5.</text>
</comment>
<keyword evidence="3 6" id="KW-0479">Metal-binding</keyword>
<comment type="caution">
    <text evidence="7">The sequence shown here is derived from an EMBL/GenBank/DDBJ whole genome shotgun (WGS) entry which is preliminary data.</text>
</comment>
<keyword evidence="8" id="KW-1185">Reference proteome</keyword>